<keyword evidence="1" id="KW-0808">Transferase</keyword>
<dbReference type="AlphaFoldDB" id="A0A967KET6"/>
<gene>
    <name evidence="2" type="ORF">HBA54_26205</name>
</gene>
<organism evidence="2 3">
    <name type="scientific">Pelagibius litoralis</name>
    <dbReference type="NCBI Taxonomy" id="374515"/>
    <lineage>
        <taxon>Bacteria</taxon>
        <taxon>Pseudomonadati</taxon>
        <taxon>Pseudomonadota</taxon>
        <taxon>Alphaproteobacteria</taxon>
        <taxon>Rhodospirillales</taxon>
        <taxon>Rhodovibrionaceae</taxon>
        <taxon>Pelagibius</taxon>
    </lineage>
</organism>
<dbReference type="PANTHER" id="PTHR46401">
    <property type="entry name" value="GLYCOSYLTRANSFERASE WBBK-RELATED"/>
    <property type="match status" value="1"/>
</dbReference>
<dbReference type="Proteomes" id="UP000761264">
    <property type="component" value="Unassembled WGS sequence"/>
</dbReference>
<keyword evidence="3" id="KW-1185">Reference proteome</keyword>
<sequence>MTKTPAVFAIPGDITTKTGGYIYENRLLHGLRDAGRPVRHLELPASFPDPDAQDMAAAIAALVAVPANMPLIIDGLAFGAVETRGLDAVKAPICAMIHHPLALEAGLSAERSALLSRREADNLARAAHVVVPSPHTASVLQTDYGVAADRISIAAPGFPPADPVRQEECPPMILSVGILHPRKGHDILLRALARIVDLDWRAKIVGARYDHAYADGLDRLNASLGLTGRVTVTGMVDDKALRERYRAASLFALATRYEGYGIVLGEALCHGLPIVTCGTGAVPDTVPRGAGLLVSANEPGAFADALRRMLSDSVLRRRSALVSAKAGRVLPSWADTAAVMDQVLDSLAVQPIP</sequence>
<accession>A0A967KET6</accession>
<evidence type="ECO:0000256" key="1">
    <source>
        <dbReference type="ARBA" id="ARBA00022679"/>
    </source>
</evidence>
<dbReference type="Gene3D" id="3.40.50.2000">
    <property type="entry name" value="Glycogen Phosphorylase B"/>
    <property type="match status" value="2"/>
</dbReference>
<dbReference type="EMBL" id="JAAQPH010000032">
    <property type="protein sequence ID" value="NIA72089.1"/>
    <property type="molecule type" value="Genomic_DNA"/>
</dbReference>
<dbReference type="PANTHER" id="PTHR46401:SF2">
    <property type="entry name" value="GLYCOSYLTRANSFERASE WBBK-RELATED"/>
    <property type="match status" value="1"/>
</dbReference>
<protein>
    <submittedName>
        <fullName evidence="2">Glycosyltransferase family 4 protein</fullName>
    </submittedName>
</protein>
<dbReference type="Pfam" id="PF13692">
    <property type="entry name" value="Glyco_trans_1_4"/>
    <property type="match status" value="1"/>
</dbReference>
<evidence type="ECO:0000313" key="3">
    <source>
        <dbReference type="Proteomes" id="UP000761264"/>
    </source>
</evidence>
<dbReference type="GO" id="GO:0016757">
    <property type="term" value="F:glycosyltransferase activity"/>
    <property type="evidence" value="ECO:0007669"/>
    <property type="project" value="TreeGrafter"/>
</dbReference>
<reference evidence="2" key="1">
    <citation type="submission" date="2020-03" db="EMBL/GenBank/DDBJ databases">
        <title>Genome of Pelagibius litoralis DSM 21314T.</title>
        <authorList>
            <person name="Wang G."/>
        </authorList>
    </citation>
    <scope>NUCLEOTIDE SEQUENCE</scope>
    <source>
        <strain evidence="2">DSM 21314</strain>
    </source>
</reference>
<dbReference type="GO" id="GO:0009103">
    <property type="term" value="P:lipopolysaccharide biosynthetic process"/>
    <property type="evidence" value="ECO:0007669"/>
    <property type="project" value="TreeGrafter"/>
</dbReference>
<proteinExistence type="predicted"/>
<dbReference type="RefSeq" id="WP_167230809.1">
    <property type="nucleotide sequence ID" value="NZ_JAAQPH010000032.1"/>
</dbReference>
<dbReference type="SUPFAM" id="SSF53756">
    <property type="entry name" value="UDP-Glycosyltransferase/glycogen phosphorylase"/>
    <property type="match status" value="1"/>
</dbReference>
<name>A0A967KET6_9PROT</name>
<comment type="caution">
    <text evidence="2">The sequence shown here is derived from an EMBL/GenBank/DDBJ whole genome shotgun (WGS) entry which is preliminary data.</text>
</comment>
<evidence type="ECO:0000313" key="2">
    <source>
        <dbReference type="EMBL" id="NIA72089.1"/>
    </source>
</evidence>